<name>A0A2P2L9J8_RHIMU</name>
<accession>A0A2P2L9J8</accession>
<dbReference type="AlphaFoldDB" id="A0A2P2L9J8"/>
<protein>
    <submittedName>
        <fullName evidence="1">Uncharacterized protein</fullName>
    </submittedName>
</protein>
<reference evidence="1" key="1">
    <citation type="submission" date="2018-02" db="EMBL/GenBank/DDBJ databases">
        <title>Rhizophora mucronata_Transcriptome.</title>
        <authorList>
            <person name="Meera S.P."/>
            <person name="Sreeshan A."/>
            <person name="Augustine A."/>
        </authorList>
    </citation>
    <scope>NUCLEOTIDE SEQUENCE</scope>
    <source>
        <tissue evidence="1">Leaf</tissue>
    </source>
</reference>
<organism evidence="1">
    <name type="scientific">Rhizophora mucronata</name>
    <name type="common">Asiatic mangrove</name>
    <dbReference type="NCBI Taxonomy" id="61149"/>
    <lineage>
        <taxon>Eukaryota</taxon>
        <taxon>Viridiplantae</taxon>
        <taxon>Streptophyta</taxon>
        <taxon>Embryophyta</taxon>
        <taxon>Tracheophyta</taxon>
        <taxon>Spermatophyta</taxon>
        <taxon>Magnoliopsida</taxon>
        <taxon>eudicotyledons</taxon>
        <taxon>Gunneridae</taxon>
        <taxon>Pentapetalae</taxon>
        <taxon>rosids</taxon>
        <taxon>fabids</taxon>
        <taxon>Malpighiales</taxon>
        <taxon>Rhizophoraceae</taxon>
        <taxon>Rhizophora</taxon>
    </lineage>
</organism>
<evidence type="ECO:0000313" key="1">
    <source>
        <dbReference type="EMBL" id="MBX14652.1"/>
    </source>
</evidence>
<dbReference type="EMBL" id="GGEC01034168">
    <property type="protein sequence ID" value="MBX14652.1"/>
    <property type="molecule type" value="Transcribed_RNA"/>
</dbReference>
<proteinExistence type="predicted"/>
<sequence length="52" mass="5956">MANWLPDLKKMLLICEYSEAITTLFNLQLFTLYSVAVPVDLVAYNLINTNSF</sequence>